<dbReference type="InterPro" id="IPR009081">
    <property type="entry name" value="PP-bd_ACP"/>
</dbReference>
<dbReference type="InterPro" id="IPR013120">
    <property type="entry name" value="FAR_NAD-bd"/>
</dbReference>
<dbReference type="SMART" id="SM00823">
    <property type="entry name" value="PKS_PP"/>
    <property type="match status" value="1"/>
</dbReference>
<evidence type="ECO:0000313" key="6">
    <source>
        <dbReference type="EMBL" id="ELR17608.1"/>
    </source>
</evidence>
<dbReference type="GO" id="GO:0044550">
    <property type="term" value="P:secondary metabolite biosynthetic process"/>
    <property type="evidence" value="ECO:0007669"/>
    <property type="project" value="UniProtKB-ARBA"/>
</dbReference>
<dbReference type="SMART" id="SM01003">
    <property type="entry name" value="AlaDh_PNT_N"/>
    <property type="match status" value="1"/>
</dbReference>
<dbReference type="GO" id="GO:0016874">
    <property type="term" value="F:ligase activity"/>
    <property type="evidence" value="ECO:0007669"/>
    <property type="project" value="UniProtKB-KW"/>
</dbReference>
<dbReference type="FunFam" id="3.30.300.30:FF:000010">
    <property type="entry name" value="Enterobactin synthetase component F"/>
    <property type="match status" value="1"/>
</dbReference>
<gene>
    <name evidence="6" type="ORF">ACA1_063720</name>
</gene>
<evidence type="ECO:0000256" key="3">
    <source>
        <dbReference type="ARBA" id="ARBA00022598"/>
    </source>
</evidence>
<evidence type="ECO:0000256" key="1">
    <source>
        <dbReference type="ARBA" id="ARBA00022450"/>
    </source>
</evidence>
<dbReference type="InterPro" id="IPR010080">
    <property type="entry name" value="Thioester_reductase-like_dom"/>
</dbReference>
<dbReference type="KEGG" id="acan:ACA1_063720"/>
<evidence type="ECO:0000256" key="2">
    <source>
        <dbReference type="ARBA" id="ARBA00022553"/>
    </source>
</evidence>
<dbReference type="InterPro" id="IPR045851">
    <property type="entry name" value="AMP-bd_C_sf"/>
</dbReference>
<dbReference type="Gene3D" id="3.40.50.12780">
    <property type="entry name" value="N-terminal domain of ligase-like"/>
    <property type="match status" value="1"/>
</dbReference>
<dbReference type="STRING" id="1257118.L8GYL8"/>
<dbReference type="InterPro" id="IPR020845">
    <property type="entry name" value="AMP-binding_CS"/>
</dbReference>
<keyword evidence="2" id="KW-0597">Phosphoprotein</keyword>
<dbReference type="InterPro" id="IPR001242">
    <property type="entry name" value="Condensation_dom"/>
</dbReference>
<dbReference type="Proteomes" id="UP000011083">
    <property type="component" value="Unassembled WGS sequence"/>
</dbReference>
<dbReference type="PROSITE" id="PS00012">
    <property type="entry name" value="PHOSPHOPANTETHEINE"/>
    <property type="match status" value="1"/>
</dbReference>
<dbReference type="InterPro" id="IPR042099">
    <property type="entry name" value="ANL_N_sf"/>
</dbReference>
<dbReference type="Gene3D" id="1.10.1200.10">
    <property type="entry name" value="ACP-like"/>
    <property type="match status" value="1"/>
</dbReference>
<reference evidence="6 7" key="1">
    <citation type="journal article" date="2013" name="Genome Biol.">
        <title>Genome of Acanthamoeba castellanii highlights extensive lateral gene transfer and early evolution of tyrosine kinase signaling.</title>
        <authorList>
            <person name="Clarke M."/>
            <person name="Lohan A.J."/>
            <person name="Liu B."/>
            <person name="Lagkouvardos I."/>
            <person name="Roy S."/>
            <person name="Zafar N."/>
            <person name="Bertelli C."/>
            <person name="Schilde C."/>
            <person name="Kianianmomeni A."/>
            <person name="Burglin T.R."/>
            <person name="Frech C."/>
            <person name="Turcotte B."/>
            <person name="Kopec K.O."/>
            <person name="Synnott J.M."/>
            <person name="Choo C."/>
            <person name="Paponov I."/>
            <person name="Finkler A."/>
            <person name="Soon Heng Tan C."/>
            <person name="Hutchins A.P."/>
            <person name="Weinmeier T."/>
            <person name="Rattei T."/>
            <person name="Chu J.S."/>
            <person name="Gimenez G."/>
            <person name="Irimia M."/>
            <person name="Rigden D.J."/>
            <person name="Fitzpatrick D.A."/>
            <person name="Lorenzo-Morales J."/>
            <person name="Bateman A."/>
            <person name="Chiu C.H."/>
            <person name="Tang P."/>
            <person name="Hegemann P."/>
            <person name="Fromm H."/>
            <person name="Raoult D."/>
            <person name="Greub G."/>
            <person name="Miranda-Saavedra D."/>
            <person name="Chen N."/>
            <person name="Nash P."/>
            <person name="Ginger M.L."/>
            <person name="Horn M."/>
            <person name="Schaap P."/>
            <person name="Caler L."/>
            <person name="Loftus B."/>
        </authorList>
    </citation>
    <scope>NUCLEOTIDE SEQUENCE [LARGE SCALE GENOMIC DNA]</scope>
    <source>
        <strain evidence="6 7">Neff</strain>
    </source>
</reference>
<dbReference type="Pfam" id="PF00501">
    <property type="entry name" value="AMP-binding"/>
    <property type="match status" value="1"/>
</dbReference>
<dbReference type="PANTHER" id="PTHR44845:SF1">
    <property type="entry name" value="L-2-AMINOADIPATE REDUCTASE"/>
    <property type="match status" value="1"/>
</dbReference>
<dbReference type="RefSeq" id="XP_004339621.1">
    <property type="nucleotide sequence ID" value="XM_004339573.1"/>
</dbReference>
<dbReference type="Gene3D" id="3.30.559.10">
    <property type="entry name" value="Chloramphenicol acetyltransferase-like domain"/>
    <property type="match status" value="1"/>
</dbReference>
<accession>L8GYL8</accession>
<dbReference type="NCBIfam" id="TIGR01746">
    <property type="entry name" value="Thioester-redct"/>
    <property type="match status" value="1"/>
</dbReference>
<dbReference type="Pfam" id="PF00550">
    <property type="entry name" value="PP-binding"/>
    <property type="match status" value="1"/>
</dbReference>
<dbReference type="VEuPathDB" id="AmoebaDB:ACA1_063720"/>
<dbReference type="InterPro" id="IPR036736">
    <property type="entry name" value="ACP-like_sf"/>
</dbReference>
<dbReference type="PROSITE" id="PS50075">
    <property type="entry name" value="CARRIER"/>
    <property type="match status" value="1"/>
</dbReference>
<dbReference type="CDD" id="cd05235">
    <property type="entry name" value="SDR_e1"/>
    <property type="match status" value="1"/>
</dbReference>
<feature type="region of interest" description="Disordered" evidence="4">
    <location>
        <begin position="1379"/>
        <end position="1404"/>
    </location>
</feature>
<dbReference type="SUPFAM" id="SSF47336">
    <property type="entry name" value="ACP-like"/>
    <property type="match status" value="1"/>
</dbReference>
<keyword evidence="7" id="KW-1185">Reference proteome</keyword>
<dbReference type="Gene3D" id="3.30.300.30">
    <property type="match status" value="1"/>
</dbReference>
<dbReference type="Pfam" id="PF07993">
    <property type="entry name" value="NAD_binding_4"/>
    <property type="match status" value="1"/>
</dbReference>
<dbReference type="GeneID" id="14917812"/>
<dbReference type="InterPro" id="IPR006162">
    <property type="entry name" value="Ppantetheine_attach_site"/>
</dbReference>
<evidence type="ECO:0000256" key="4">
    <source>
        <dbReference type="SAM" id="MobiDB-lite"/>
    </source>
</evidence>
<dbReference type="PROSITE" id="PS00455">
    <property type="entry name" value="AMP_BINDING"/>
    <property type="match status" value="1"/>
</dbReference>
<dbReference type="InterPro" id="IPR023213">
    <property type="entry name" value="CAT-like_dom_sf"/>
</dbReference>
<evidence type="ECO:0000313" key="7">
    <source>
        <dbReference type="Proteomes" id="UP000011083"/>
    </source>
</evidence>
<dbReference type="SUPFAM" id="SSF52777">
    <property type="entry name" value="CoA-dependent acyltransferases"/>
    <property type="match status" value="2"/>
</dbReference>
<dbReference type="InterPro" id="IPR000873">
    <property type="entry name" value="AMP-dep_synth/lig_dom"/>
</dbReference>
<keyword evidence="1" id="KW-0596">Phosphopantetheine</keyword>
<dbReference type="InterPro" id="IPR020806">
    <property type="entry name" value="PKS_PP-bd"/>
</dbReference>
<feature type="domain" description="Carrier" evidence="5">
    <location>
        <begin position="1409"/>
        <end position="1486"/>
    </location>
</feature>
<keyword evidence="3" id="KW-0436">Ligase</keyword>
<dbReference type="InterPro" id="IPR010071">
    <property type="entry name" value="AA_adenyl_dom"/>
</dbReference>
<dbReference type="Pfam" id="PF00668">
    <property type="entry name" value="Condensation"/>
    <property type="match status" value="1"/>
</dbReference>
<dbReference type="GO" id="GO:0031177">
    <property type="term" value="F:phosphopantetheine binding"/>
    <property type="evidence" value="ECO:0007669"/>
    <property type="project" value="InterPro"/>
</dbReference>
<dbReference type="InterPro" id="IPR025110">
    <property type="entry name" value="AMP-bd_C"/>
</dbReference>
<dbReference type="InterPro" id="IPR007886">
    <property type="entry name" value="AlaDH/PNT_N"/>
</dbReference>
<name>L8GYL8_ACACF</name>
<dbReference type="Pfam" id="PF05222">
    <property type="entry name" value="AlaDh_PNT_N"/>
    <property type="match status" value="1"/>
</dbReference>
<protein>
    <submittedName>
        <fullName evidence="6">Protein synthetase, putative</fullName>
    </submittedName>
</protein>
<organism evidence="6 7">
    <name type="scientific">Acanthamoeba castellanii (strain ATCC 30010 / Neff)</name>
    <dbReference type="NCBI Taxonomy" id="1257118"/>
    <lineage>
        <taxon>Eukaryota</taxon>
        <taxon>Amoebozoa</taxon>
        <taxon>Discosea</taxon>
        <taxon>Longamoebia</taxon>
        <taxon>Centramoebida</taxon>
        <taxon>Acanthamoebidae</taxon>
        <taxon>Acanthamoeba</taxon>
    </lineage>
</organism>
<sequence>MVGRHIWLRAEASATRPSRGDSANLETDRRTPLVPGDARLLIEAGYLVTVERSEQRVFPDAEYGAVGCTLVEAGAWREAPKDALVLGIRAPQGLSVDCAGLERVHMYFGHAYKGQQGAAHRLAPFVRGGGLLLDLEFVNDPVTGARLTSFGPSAGIIATAAAVLVRVGMAVPEDLLHRVEGVSLIAHIKALLQLATTFAKKAPRAVIIGPRGRVGSKAVEMAGELGIEVALWGREQTVGEGPFPALLDFDILINAISLGTEMVGPFVTHEAIRRGDRRLAVVVDVACDVSNPNNPLPIYDRTTTFERPALRVLDGDATKDLPPLDVIAIPTLPALVPSLSSADFSAQLRPLLLRLDALEADPVWSRTRAAFDLHSAWLRPASVDSSVGESVEGILPVVLSFAQEREAKRPARPPVVLALHAPADVTPAQFQAALMGLVARHAALRTCFRHVAEDGHKKLVAFVKHAKQIDVASLLQVVPTGDAHELVTQQQAVTFDLEKTEGPLFRVVLRLGSDSGERPVVVIAADRLVADAHSLHLIARELLQASEPKPETTPYTNYALWQRRLHELADDEDVATQEAGYWREQVTYWRERLTLRPPTIQLPNDRPRPAVPDWRCGAEQLTLEPALWSRVAALAAQLAGPTASHSIRADPILGGSIAIITAAWVVLSRWAGEEDVAAACFAFRPLPHTVGPLARPLPLRCHVHSKLSFPSLFANLIETLSQAVHHQDAAAESFTAEAGEDVSPISFVLPGAMPTIAHQQQAEGLHLLAPLSPYDLSFHLQATPSSQVEATVLFNQGLYHPERARELIRQIRSLLSQVVELDETALAKAGLGDYSLVTEFGRSVLPVPDADLDTTWEGPIHHFLTKHAQSGPDLPAISYNNQVVTYKQLEERSNRVAHYLLQQNVGREQPVVIYGHRSPAVVVAILAALKAGAAYSMVDPKYPASRIIDCVTVAKARAWLQISEAGSPPAEVQEFLGTLGLACQAQVPNEPSEFENLYGGFSVAPPEVDVGPNDVAIVTFTSGSTGLPKGVMGRHLPLTHFYPWMATRFGIGEGDRFSLCSGIAHDPLQRDIFTPIFFGAQIYIPLEDDIGTPGALAKWFAEQQINVACLTPAMGQLLITVEDDSFKIDSLRAVFFVGDLLIKRDVARLRRMAPRAQIINMYGSTETQRSVGYWVVPSDEEVRPMKEVMPCGEGMKDVQLLIINEAGQLAGVGEVAEIYVRSPHLARGYVGLDAETRAKFLPNPLGKGLEWDRAYRTGDLGRYNTKGEVECSGRADDQVKIRGFRIELGEVNAALAQHPLVKENVTVLRTDRAGDKHLVSYIVPASRAAAAATDDTPATTHAHQLEKDCRDFLRTRLPQYMVPRRVIVLRALPLTPNGKINRQGLPDPFQEPEAEAEKQGADSESDIVRVLSDTERGLLEIFAKLLGASPLKIQLDDDFFELGGHSLLATQAIFHISQKLHVHLPINLLFQSPTITALAKHVDRIKQLGSSRVEAESTENLMAHAQALDAAVRFVAPAAESAAAALPASPTNVFITGATGFVGAFLVREVMQRTNGRVLCLVRADSPKHALARLEASLKAHAVWRDEWLERLVLVPGDLARPRLGLDEAQFLELARSVDAILHNGAFLHWLHPYKALAPANVLGTQEVLRLACSSGRAEPTPVHVMSTTSVYEATEVHKLPRVGELELDHWRGIGGGYPQSKWVADKMAQIARSERGIVTSIYRPAYIVGDTTHGLWNTDDFLCRLIKGCIQLGAAPELDGDIAADMTPVDYVAHAVVALMFKPASLGRTFNIINPAGPLPFRRLFEAIAAFGYPVQVVPYAEWRRRLVEATNSGEENALSALLAHFGEDWAASQHGPIYERPNADAFLADVKDAPPAAISDELLWRYFTYFIHCGFLPAPPKQPSNALAIDWERISEGVQSLTLLTRTNRS</sequence>
<dbReference type="Gene3D" id="3.30.559.30">
    <property type="entry name" value="Nonribosomal peptide synthetase, condensation domain"/>
    <property type="match status" value="1"/>
</dbReference>
<evidence type="ECO:0000259" key="5">
    <source>
        <dbReference type="PROSITE" id="PS50075"/>
    </source>
</evidence>
<dbReference type="SUPFAM" id="SSF56801">
    <property type="entry name" value="Acetyl-CoA synthetase-like"/>
    <property type="match status" value="1"/>
</dbReference>
<dbReference type="Gene3D" id="3.40.50.720">
    <property type="entry name" value="NAD(P)-binding Rossmann-like Domain"/>
    <property type="match status" value="2"/>
</dbReference>
<dbReference type="NCBIfam" id="TIGR01733">
    <property type="entry name" value="AA-adenyl-dom"/>
    <property type="match status" value="1"/>
</dbReference>
<dbReference type="OrthoDB" id="20372at2759"/>
<dbReference type="InterPro" id="IPR007698">
    <property type="entry name" value="AlaDH/PNT_NAD(H)-bd"/>
</dbReference>
<dbReference type="SMART" id="SM01002">
    <property type="entry name" value="AlaDh_PNT_C"/>
    <property type="match status" value="1"/>
</dbReference>
<dbReference type="InterPro" id="IPR036291">
    <property type="entry name" value="NAD(P)-bd_dom_sf"/>
</dbReference>
<proteinExistence type="predicted"/>
<dbReference type="PANTHER" id="PTHR44845">
    <property type="entry name" value="CARRIER DOMAIN-CONTAINING PROTEIN"/>
    <property type="match status" value="1"/>
</dbReference>
<dbReference type="SMART" id="SM01294">
    <property type="entry name" value="PKS_PP_betabranch"/>
    <property type="match status" value="1"/>
</dbReference>
<dbReference type="Pfam" id="PF13193">
    <property type="entry name" value="AMP-binding_C"/>
    <property type="match status" value="1"/>
</dbReference>
<dbReference type="SUPFAM" id="SSF51735">
    <property type="entry name" value="NAD(P)-binding Rossmann-fold domains"/>
    <property type="match status" value="2"/>
</dbReference>
<dbReference type="SUPFAM" id="SSF52283">
    <property type="entry name" value="Formate/glycerate dehydrogenase catalytic domain-like"/>
    <property type="match status" value="1"/>
</dbReference>
<dbReference type="EMBL" id="KB007974">
    <property type="protein sequence ID" value="ELR17608.1"/>
    <property type="molecule type" value="Genomic_DNA"/>
</dbReference>